<protein>
    <submittedName>
        <fullName evidence="2">Uncharacterized protein</fullName>
    </submittedName>
</protein>
<keyword evidence="3" id="KW-1185">Reference proteome</keyword>
<reference evidence="2 3" key="1">
    <citation type="submission" date="2013-05" db="EMBL/GenBank/DDBJ databases">
        <title>Genome assembly of Chondromyces apiculatus DSM 436.</title>
        <authorList>
            <person name="Sharma G."/>
            <person name="Khatri I."/>
            <person name="Kaur C."/>
            <person name="Mayilraj S."/>
            <person name="Subramanian S."/>
        </authorList>
    </citation>
    <scope>NUCLEOTIDE SEQUENCE [LARGE SCALE GENOMIC DNA]</scope>
    <source>
        <strain evidence="2 3">DSM 436</strain>
    </source>
</reference>
<gene>
    <name evidence="2" type="ORF">CAP_5798</name>
</gene>
<sequence length="88" mass="9644">MVLTKDKNIRVNQLEHVALVRANVACIMLGRGDLTAAAMGKIFVDNLPRIRRALRRFEVPLAASLSASAGLRVLLAAGQWLKPPKEIK</sequence>
<proteinExistence type="predicted"/>
<accession>A0A017TFK4</accession>
<dbReference type="Proteomes" id="UP000019678">
    <property type="component" value="Unassembled WGS sequence"/>
</dbReference>
<dbReference type="RefSeq" id="WP_052374041.1">
    <property type="nucleotide sequence ID" value="NZ_ASRX01000005.1"/>
</dbReference>
<feature type="transmembrane region" description="Helical" evidence="1">
    <location>
        <begin position="59"/>
        <end position="81"/>
    </location>
</feature>
<name>A0A017TFK4_9BACT</name>
<dbReference type="AlphaFoldDB" id="A0A017TFK4"/>
<keyword evidence="1" id="KW-0812">Transmembrane</keyword>
<dbReference type="STRING" id="1192034.CAP_5798"/>
<evidence type="ECO:0000256" key="1">
    <source>
        <dbReference type="SAM" id="Phobius"/>
    </source>
</evidence>
<comment type="caution">
    <text evidence="2">The sequence shown here is derived from an EMBL/GenBank/DDBJ whole genome shotgun (WGS) entry which is preliminary data.</text>
</comment>
<dbReference type="EMBL" id="ASRX01000005">
    <property type="protein sequence ID" value="EYF08038.1"/>
    <property type="molecule type" value="Genomic_DNA"/>
</dbReference>
<dbReference type="OrthoDB" id="6956264at2"/>
<organism evidence="2 3">
    <name type="scientific">Chondromyces apiculatus DSM 436</name>
    <dbReference type="NCBI Taxonomy" id="1192034"/>
    <lineage>
        <taxon>Bacteria</taxon>
        <taxon>Pseudomonadati</taxon>
        <taxon>Myxococcota</taxon>
        <taxon>Polyangia</taxon>
        <taxon>Polyangiales</taxon>
        <taxon>Polyangiaceae</taxon>
        <taxon>Chondromyces</taxon>
    </lineage>
</organism>
<keyword evidence="1" id="KW-1133">Transmembrane helix</keyword>
<keyword evidence="1" id="KW-0472">Membrane</keyword>
<evidence type="ECO:0000313" key="2">
    <source>
        <dbReference type="EMBL" id="EYF08038.1"/>
    </source>
</evidence>
<evidence type="ECO:0000313" key="3">
    <source>
        <dbReference type="Proteomes" id="UP000019678"/>
    </source>
</evidence>